<organism evidence="3 4">
    <name type="scientific">Corynebacterium lemuris</name>
    <dbReference type="NCBI Taxonomy" id="1859292"/>
    <lineage>
        <taxon>Bacteria</taxon>
        <taxon>Bacillati</taxon>
        <taxon>Actinomycetota</taxon>
        <taxon>Actinomycetes</taxon>
        <taxon>Mycobacteriales</taxon>
        <taxon>Corynebacteriaceae</taxon>
        <taxon>Corynebacterium</taxon>
    </lineage>
</organism>
<dbReference type="Gene3D" id="3.30.460.10">
    <property type="entry name" value="Beta Polymerase, domain 2"/>
    <property type="match status" value="1"/>
</dbReference>
<evidence type="ECO:0000256" key="2">
    <source>
        <dbReference type="SAM" id="MobiDB-lite"/>
    </source>
</evidence>
<dbReference type="SUPFAM" id="SSF81301">
    <property type="entry name" value="Nucleotidyltransferase"/>
    <property type="match status" value="1"/>
</dbReference>
<gene>
    <name evidence="3" type="ORF">NYP18_13235</name>
</gene>
<sequence>MALLSRQFEQALQSIEPPRDDKDNAAAAHQIVRDVLMAAEELQDWGLEPILIGSYKRNVSIRRVKDVDVFCRMQEISDDVLPSRVLDQFHEVLSRSFGVDDDGNKRVIPQARSIKVEFPEFEELHVDAVPARLRSDGYWEIPTKDGDWQQTNPDELTTLKTVMNEEYEGKYVPLVKLVRQTRRSVLGLGSHPGGLFAEMCLYDACFNNKVSTEGLTLGYVTALEAIAEFLEDKLAWGRSLPDPTMPGHQLFFRATDDEWEAARIEFCSAAITARQAYVEEDSGKAAVLFRTLLGENGDGDVVFPMPEGYNENGSKKDSAVLITPGSPNVPAGDRRFG</sequence>
<evidence type="ECO:0000256" key="1">
    <source>
        <dbReference type="ARBA" id="ARBA00023118"/>
    </source>
</evidence>
<dbReference type="InterPro" id="IPR006116">
    <property type="entry name" value="NT_2-5OAS_ClassI-CCAase"/>
</dbReference>
<dbReference type="Proteomes" id="UP001205965">
    <property type="component" value="Unassembled WGS sequence"/>
</dbReference>
<proteinExistence type="predicted"/>
<dbReference type="CDD" id="cd05400">
    <property type="entry name" value="NT_2-5OAS_ClassI-CCAase"/>
    <property type="match status" value="1"/>
</dbReference>
<dbReference type="RefSeq" id="WP_259428673.1">
    <property type="nucleotide sequence ID" value="NZ_JANWTC010000014.1"/>
</dbReference>
<keyword evidence="1" id="KW-0051">Antiviral defense</keyword>
<dbReference type="InterPro" id="IPR043519">
    <property type="entry name" value="NT_sf"/>
</dbReference>
<dbReference type="EMBL" id="JANWTC010000014">
    <property type="protein sequence ID" value="MCS5480614.1"/>
    <property type="molecule type" value="Genomic_DNA"/>
</dbReference>
<name>A0ABT2FZD1_9CORY</name>
<evidence type="ECO:0000313" key="4">
    <source>
        <dbReference type="Proteomes" id="UP001205965"/>
    </source>
</evidence>
<comment type="caution">
    <text evidence="3">The sequence shown here is derived from an EMBL/GenBank/DDBJ whole genome shotgun (WGS) entry which is preliminary data.</text>
</comment>
<accession>A0ABT2FZD1</accession>
<reference evidence="3 4" key="1">
    <citation type="submission" date="2022-08" db="EMBL/GenBank/DDBJ databases">
        <title>YIM 101645 draft genome.</title>
        <authorList>
            <person name="Chen X."/>
        </authorList>
    </citation>
    <scope>NUCLEOTIDE SEQUENCE [LARGE SCALE GENOMIC DNA]</scope>
    <source>
        <strain evidence="3 4">YIM 101645</strain>
    </source>
</reference>
<evidence type="ECO:0000313" key="3">
    <source>
        <dbReference type="EMBL" id="MCS5480614.1"/>
    </source>
</evidence>
<dbReference type="Pfam" id="PF18144">
    <property type="entry name" value="SMODS"/>
    <property type="match status" value="1"/>
</dbReference>
<feature type="region of interest" description="Disordered" evidence="2">
    <location>
        <begin position="312"/>
        <end position="337"/>
    </location>
</feature>
<protein>
    <recommendedName>
        <fullName evidence="5">Nucleotidyltransferase</fullName>
    </recommendedName>
</protein>
<evidence type="ECO:0008006" key="5">
    <source>
        <dbReference type="Google" id="ProtNLM"/>
    </source>
</evidence>
<keyword evidence="4" id="KW-1185">Reference proteome</keyword>